<feature type="non-terminal residue" evidence="3">
    <location>
        <position position="1"/>
    </location>
</feature>
<evidence type="ECO:0000256" key="1">
    <source>
        <dbReference type="SAM" id="Phobius"/>
    </source>
</evidence>
<evidence type="ECO:0000313" key="4">
    <source>
        <dbReference type="Proteomes" id="UP000485058"/>
    </source>
</evidence>
<name>A0A699Z892_HAELA</name>
<dbReference type="Pfam" id="PF11899">
    <property type="entry name" value="DUF3419"/>
    <property type="match status" value="2"/>
</dbReference>
<gene>
    <name evidence="3" type="ORF">HaLaN_07305</name>
</gene>
<dbReference type="Gene3D" id="3.40.50.150">
    <property type="entry name" value="Vaccinia Virus protein VP39"/>
    <property type="match status" value="1"/>
</dbReference>
<proteinExistence type="predicted"/>
<dbReference type="AlphaFoldDB" id="A0A699Z892"/>
<dbReference type="InterPro" id="IPR029063">
    <property type="entry name" value="SAM-dependent_MTases_sf"/>
</dbReference>
<evidence type="ECO:0000313" key="3">
    <source>
        <dbReference type="EMBL" id="GFH11752.1"/>
    </source>
</evidence>
<dbReference type="PANTHER" id="PTHR47473">
    <property type="entry name" value="BTA1P"/>
    <property type="match status" value="1"/>
</dbReference>
<feature type="transmembrane region" description="Helical" evidence="1">
    <location>
        <begin position="488"/>
        <end position="513"/>
    </location>
</feature>
<comment type="caution">
    <text evidence="3">The sequence shown here is derived from an EMBL/GenBank/DDBJ whole genome shotgun (WGS) entry which is preliminary data.</text>
</comment>
<evidence type="ECO:0000259" key="2">
    <source>
        <dbReference type="Pfam" id="PF08241"/>
    </source>
</evidence>
<organism evidence="3 4">
    <name type="scientific">Haematococcus lacustris</name>
    <name type="common">Green alga</name>
    <name type="synonym">Haematococcus pluvialis</name>
    <dbReference type="NCBI Taxonomy" id="44745"/>
    <lineage>
        <taxon>Eukaryota</taxon>
        <taxon>Viridiplantae</taxon>
        <taxon>Chlorophyta</taxon>
        <taxon>core chlorophytes</taxon>
        <taxon>Chlorophyceae</taxon>
        <taxon>CS clade</taxon>
        <taxon>Chlamydomonadales</taxon>
        <taxon>Haematococcaceae</taxon>
        <taxon>Haematococcus</taxon>
    </lineage>
</organism>
<sequence length="807" mass="92222">MGAGGDGRPLKDAYKRKPRNFSFDKLDKLQSSLRDDLTVLRHMWFSKAKGSDHAARLENFYGPQAQACGCSSPRCSHVRALRWSLCALLSRRRQVPSQLSVGPEANAGSLRSPACGQDKLDLGGPGRRHWDYMPLENFSAIYVVDLCHSLCEVAKKKVKAKGWKNVHVIEGDACQFAPPEGTATLVTFSYSLSMIPPFLAAVDQATSYLDLDGILGVADFYVSSRYDLPMRQMGWLRRFFWRATFDTDNIDIGPERRAYLENRLERVWEVNSQGSIPYVPYLRAPYYVWIGRHRQLGHPPHENKVDRPALFPPTFLYTQSWEDPEPDMQVMDINPKDTVLTLTSGGCNALNLLLHGAAEVVSVDCNPAQTALLELKAVAIQQLDFENTWQLFGEGVHPHIEQLFEKKLSPFLSQTSNNFWSSRLWYFHHGLYYQGGMGKLCWVLQCLAALLGYGKSVQRLANAPSLEEQQRIWDEVLLVRFIKHGPRLLVWIFCKVVSFLLFNRLVLWFGGGVPGKQYELIKRDNIPIENYIARTMDGVAEHSHLRKQNYFYYNCLTGKFLRDNCPSYLKEAGFRQLKAGAIERLTVATGTFMDELKARMYTKHGPRLLVWIFCKVVSFLLFNRLVLWFGGGVPGKQYELIKRDNIPIENYIARTMDGVAEHSHLRKQNYFYYNCLTGKFLRDNCPSYLKETGFRQLKAGAIEGLTVATGTFMDELKARMYTKVILMDHLDWMQQEQHEEYARALACQVAPGGIVIWRSAANVPPYAEIIRKAGFDVRCISRADQGYMDRVNMYSSFYVAKRKAKND</sequence>
<dbReference type="EMBL" id="BLLF01000432">
    <property type="protein sequence ID" value="GFH11752.1"/>
    <property type="molecule type" value="Genomic_DNA"/>
</dbReference>
<dbReference type="Pfam" id="PF08241">
    <property type="entry name" value="Methyltransf_11"/>
    <property type="match status" value="1"/>
</dbReference>
<keyword evidence="1" id="KW-1133">Transmembrane helix</keyword>
<keyword evidence="1" id="KW-0812">Transmembrane</keyword>
<dbReference type="InterPro" id="IPR013216">
    <property type="entry name" value="Methyltransf_11"/>
</dbReference>
<dbReference type="Proteomes" id="UP000485058">
    <property type="component" value="Unassembled WGS sequence"/>
</dbReference>
<reference evidence="3 4" key="1">
    <citation type="submission" date="2020-02" db="EMBL/GenBank/DDBJ databases">
        <title>Draft genome sequence of Haematococcus lacustris strain NIES-144.</title>
        <authorList>
            <person name="Morimoto D."/>
            <person name="Nakagawa S."/>
            <person name="Yoshida T."/>
            <person name="Sawayama S."/>
        </authorList>
    </citation>
    <scope>NUCLEOTIDE SEQUENCE [LARGE SCALE GENOMIC DNA]</scope>
    <source>
        <strain evidence="3 4">NIES-144</strain>
    </source>
</reference>
<accession>A0A699Z892</accession>
<keyword evidence="4" id="KW-1185">Reference proteome</keyword>
<feature type="transmembrane region" description="Helical" evidence="1">
    <location>
        <begin position="608"/>
        <end position="630"/>
    </location>
</feature>
<protein>
    <recommendedName>
        <fullName evidence="2">Methyltransferase type 11 domain-containing protein</fullName>
    </recommendedName>
</protein>
<dbReference type="PANTHER" id="PTHR47473:SF1">
    <property type="entry name" value="METHYLTRANSFERASE DOMAIN-CONTAINING PROTEIN"/>
    <property type="match status" value="1"/>
</dbReference>
<dbReference type="GO" id="GO:0008757">
    <property type="term" value="F:S-adenosylmethionine-dependent methyltransferase activity"/>
    <property type="evidence" value="ECO:0007669"/>
    <property type="project" value="InterPro"/>
</dbReference>
<dbReference type="InterPro" id="IPR021829">
    <property type="entry name" value="DUF3419"/>
</dbReference>
<dbReference type="SUPFAM" id="SSF53335">
    <property type="entry name" value="S-adenosyl-L-methionine-dependent methyltransferases"/>
    <property type="match status" value="2"/>
</dbReference>
<keyword evidence="1" id="KW-0472">Membrane</keyword>
<feature type="domain" description="Methyltransferase type 11" evidence="2">
    <location>
        <begin position="120"/>
        <end position="215"/>
    </location>
</feature>